<dbReference type="PANTHER" id="PTHR47282:SF1">
    <property type="entry name" value="PGC-1 AND ERR-INDUCED REGULATOR IN MUSCLE PROTEIN 1"/>
    <property type="match status" value="1"/>
</dbReference>
<reference evidence="2 3" key="1">
    <citation type="submission" date="2019-04" db="EMBL/GenBank/DDBJ databases">
        <authorList>
            <consortium name="Wellcome Sanger Institute Data Sharing"/>
        </authorList>
    </citation>
    <scope>NUCLEOTIDE SEQUENCE [LARGE SCALE GENOMIC DNA]</scope>
</reference>
<dbReference type="GO" id="GO:0005634">
    <property type="term" value="C:nucleus"/>
    <property type="evidence" value="ECO:0007669"/>
    <property type="project" value="TreeGrafter"/>
</dbReference>
<sequence length="36" mass="3983">MCLICIAFASWVLRSANPQTVDTWKAGKNIKTIQSS</sequence>
<keyword evidence="3" id="KW-1185">Reference proteome</keyword>
<feature type="chain" id="PRO_5034517059" evidence="1">
    <location>
        <begin position="19"/>
        <end position="36"/>
    </location>
</feature>
<dbReference type="AlphaFoldDB" id="A0A8C9TDR3"/>
<keyword evidence="1" id="KW-0732">Signal</keyword>
<accession>A0A8C9TDR3</accession>
<feature type="signal peptide" evidence="1">
    <location>
        <begin position="1"/>
        <end position="18"/>
    </location>
</feature>
<reference evidence="2" key="2">
    <citation type="submission" date="2025-08" db="UniProtKB">
        <authorList>
            <consortium name="Ensembl"/>
        </authorList>
    </citation>
    <scope>IDENTIFICATION</scope>
</reference>
<dbReference type="Ensembl" id="ENSSFOT00015082459.1">
    <property type="protein sequence ID" value="ENSSFOP00015046595.1"/>
    <property type="gene ID" value="ENSSFOG00015030950.1"/>
</dbReference>
<dbReference type="GO" id="GO:0014850">
    <property type="term" value="P:response to muscle activity"/>
    <property type="evidence" value="ECO:0007669"/>
    <property type="project" value="TreeGrafter"/>
</dbReference>
<dbReference type="GO" id="GO:0005737">
    <property type="term" value="C:cytoplasm"/>
    <property type="evidence" value="ECO:0007669"/>
    <property type="project" value="TreeGrafter"/>
</dbReference>
<name>A0A8C9TDR3_SCLFO</name>
<dbReference type="GeneTree" id="ENSGT01140000285648"/>
<evidence type="ECO:0000313" key="2">
    <source>
        <dbReference type="Ensembl" id="ENSSFOP00015046595.1"/>
    </source>
</evidence>
<dbReference type="GO" id="GO:0006355">
    <property type="term" value="P:regulation of DNA-templated transcription"/>
    <property type="evidence" value="ECO:0007669"/>
    <property type="project" value="InterPro"/>
</dbReference>
<proteinExistence type="predicted"/>
<reference evidence="2" key="3">
    <citation type="submission" date="2025-09" db="UniProtKB">
        <authorList>
            <consortium name="Ensembl"/>
        </authorList>
    </citation>
    <scope>IDENTIFICATION</scope>
</reference>
<protein>
    <submittedName>
        <fullName evidence="2">Uncharacterized protein</fullName>
    </submittedName>
</protein>
<organism evidence="2 3">
    <name type="scientific">Scleropages formosus</name>
    <name type="common">Asian bonytongue</name>
    <name type="synonym">Osteoglossum formosum</name>
    <dbReference type="NCBI Taxonomy" id="113540"/>
    <lineage>
        <taxon>Eukaryota</taxon>
        <taxon>Metazoa</taxon>
        <taxon>Chordata</taxon>
        <taxon>Craniata</taxon>
        <taxon>Vertebrata</taxon>
        <taxon>Euteleostomi</taxon>
        <taxon>Actinopterygii</taxon>
        <taxon>Neopterygii</taxon>
        <taxon>Teleostei</taxon>
        <taxon>Osteoglossocephala</taxon>
        <taxon>Osteoglossomorpha</taxon>
        <taxon>Osteoglossiformes</taxon>
        <taxon>Osteoglossidae</taxon>
        <taxon>Scleropages</taxon>
    </lineage>
</organism>
<evidence type="ECO:0000256" key="1">
    <source>
        <dbReference type="SAM" id="SignalP"/>
    </source>
</evidence>
<dbReference type="Proteomes" id="UP000694397">
    <property type="component" value="Chromosome 25"/>
</dbReference>
<dbReference type="OrthoDB" id="8943218at2759"/>
<dbReference type="InterPro" id="IPR043442">
    <property type="entry name" value="Perm1"/>
</dbReference>
<evidence type="ECO:0000313" key="3">
    <source>
        <dbReference type="Proteomes" id="UP000694397"/>
    </source>
</evidence>
<dbReference type="PANTHER" id="PTHR47282">
    <property type="entry name" value="PGC-1 AND ERR-INDUCED REGULATOR IN MUSCLE PROTEIN 1"/>
    <property type="match status" value="1"/>
</dbReference>